<evidence type="ECO:0000256" key="3">
    <source>
        <dbReference type="ARBA" id="ARBA00022989"/>
    </source>
</evidence>
<evidence type="ECO:0000313" key="8">
    <source>
        <dbReference type="EMBL" id="ACL40724.1"/>
    </source>
</evidence>
<evidence type="ECO:0000259" key="7">
    <source>
        <dbReference type="PROSITE" id="PS50850"/>
    </source>
</evidence>
<dbReference type="Pfam" id="PF07690">
    <property type="entry name" value="MFS_1"/>
    <property type="match status" value="1"/>
</dbReference>
<organism evidence="8 9">
    <name type="scientific">Pseudarthrobacter chlorophenolicus (strain ATCC 700700 / DSM 12829 / CIP 107037 / JCM 12360 / KCTC 9906 / NCIMB 13794 / A6)</name>
    <name type="common">Arthrobacter chlorophenolicus</name>
    <dbReference type="NCBI Taxonomy" id="452863"/>
    <lineage>
        <taxon>Bacteria</taxon>
        <taxon>Bacillati</taxon>
        <taxon>Actinomycetota</taxon>
        <taxon>Actinomycetes</taxon>
        <taxon>Micrococcales</taxon>
        <taxon>Micrococcaceae</taxon>
        <taxon>Pseudarthrobacter</taxon>
    </lineage>
</organism>
<feature type="transmembrane region" description="Helical" evidence="6">
    <location>
        <begin position="102"/>
        <end position="125"/>
    </location>
</feature>
<dbReference type="SUPFAM" id="SSF103473">
    <property type="entry name" value="MFS general substrate transporter"/>
    <property type="match status" value="1"/>
</dbReference>
<feature type="transmembrane region" description="Helical" evidence="6">
    <location>
        <begin position="313"/>
        <end position="335"/>
    </location>
</feature>
<dbReference type="Gene3D" id="1.20.1250.20">
    <property type="entry name" value="MFS general substrate transporter like domains"/>
    <property type="match status" value="2"/>
</dbReference>
<dbReference type="PANTHER" id="PTHR11360:SF284">
    <property type="entry name" value="EG:103B4.3 PROTEIN-RELATED"/>
    <property type="match status" value="1"/>
</dbReference>
<feature type="region of interest" description="Disordered" evidence="5">
    <location>
        <begin position="232"/>
        <end position="257"/>
    </location>
</feature>
<dbReference type="STRING" id="452863.Achl_2759"/>
<dbReference type="GO" id="GO:0005886">
    <property type="term" value="C:plasma membrane"/>
    <property type="evidence" value="ECO:0007669"/>
    <property type="project" value="UniProtKB-SubCell"/>
</dbReference>
<dbReference type="eggNOG" id="COG2814">
    <property type="taxonomic scope" value="Bacteria"/>
</dbReference>
<gene>
    <name evidence="8" type="ordered locus">Achl_2759</name>
</gene>
<feature type="region of interest" description="Disordered" evidence="5">
    <location>
        <begin position="1"/>
        <end position="31"/>
    </location>
</feature>
<dbReference type="Proteomes" id="UP000002505">
    <property type="component" value="Chromosome"/>
</dbReference>
<keyword evidence="3 6" id="KW-1133">Transmembrane helix</keyword>
<accession>B8HD78</accession>
<evidence type="ECO:0000256" key="2">
    <source>
        <dbReference type="ARBA" id="ARBA00022692"/>
    </source>
</evidence>
<feature type="transmembrane region" description="Helical" evidence="6">
    <location>
        <begin position="197"/>
        <end position="216"/>
    </location>
</feature>
<dbReference type="PANTHER" id="PTHR11360">
    <property type="entry name" value="MONOCARBOXYLATE TRANSPORTER"/>
    <property type="match status" value="1"/>
</dbReference>
<keyword evidence="2 6" id="KW-0812">Transmembrane</keyword>
<dbReference type="KEGG" id="ach:Achl_2759"/>
<comment type="subcellular location">
    <subcellularLocation>
        <location evidence="1">Cell membrane</location>
        <topology evidence="1">Multi-pass membrane protein</topology>
    </subcellularLocation>
</comment>
<feature type="transmembrane region" description="Helical" evidence="6">
    <location>
        <begin position="404"/>
        <end position="426"/>
    </location>
</feature>
<dbReference type="InterPro" id="IPR011701">
    <property type="entry name" value="MFS"/>
</dbReference>
<feature type="transmembrane region" description="Helical" evidence="6">
    <location>
        <begin position="131"/>
        <end position="152"/>
    </location>
</feature>
<dbReference type="EMBL" id="CP001341">
    <property type="protein sequence ID" value="ACL40724.1"/>
    <property type="molecule type" value="Genomic_DNA"/>
</dbReference>
<dbReference type="AlphaFoldDB" id="B8HD78"/>
<dbReference type="GO" id="GO:0022857">
    <property type="term" value="F:transmembrane transporter activity"/>
    <property type="evidence" value="ECO:0007669"/>
    <property type="project" value="InterPro"/>
</dbReference>
<dbReference type="OrthoDB" id="146345at2"/>
<feature type="transmembrane region" description="Helical" evidence="6">
    <location>
        <begin position="371"/>
        <end position="392"/>
    </location>
</feature>
<evidence type="ECO:0000313" key="9">
    <source>
        <dbReference type="Proteomes" id="UP000002505"/>
    </source>
</evidence>
<feature type="transmembrane region" description="Helical" evidence="6">
    <location>
        <begin position="278"/>
        <end position="301"/>
    </location>
</feature>
<evidence type="ECO:0000256" key="5">
    <source>
        <dbReference type="SAM" id="MobiDB-lite"/>
    </source>
</evidence>
<feature type="transmembrane region" description="Helical" evidence="6">
    <location>
        <begin position="347"/>
        <end position="365"/>
    </location>
</feature>
<dbReference type="RefSeq" id="WP_015937920.1">
    <property type="nucleotide sequence ID" value="NC_011886.1"/>
</dbReference>
<dbReference type="CDD" id="cd17355">
    <property type="entry name" value="MFS_YcxA_like"/>
    <property type="match status" value="1"/>
</dbReference>
<evidence type="ECO:0000256" key="6">
    <source>
        <dbReference type="SAM" id="Phobius"/>
    </source>
</evidence>
<protein>
    <submittedName>
        <fullName evidence="8">Major facilitator superfamily MFS_1</fullName>
    </submittedName>
</protein>
<sequence length="472" mass="48763">MSTLPDEAAVPEEREAANAPERPNGTEQARPPRRLHPAWIVAAVAFLALVGAAGFRAAPGVLMVPLQHEFGWSTTVLSAAVSINLVLFGLTAPFAAALMERFGVRAVTATALVLIGMGSALTVLVNQSWQILLTWGLLIGLGTGSMALVFAATIANTWFTRSRGLVIGILTAGSAAGQLVFLPFIAMLAQDPGWRQASLLIAAGALAVVPLVLKFLKNSPAEAGVLPYGAEPAAQTQPPAAQSPAAAGAQRSADPGPRANAAVRALQVLRRASKVRTFWALAAGFAICGATTNGLIGTHFIPSAHDHGMPETTAAGLLAVVGIFDILGTIASGWLTDRFNPRILLAVYYQFRGIGLLVLPLLLSAEVQPSMIVFVVIYGLDWVATVPPTAAICRETFGADGSVVFGWVFAAHQLGAAAAALAAGALRDATGHYTYAWLGAAAMCTIAAVISATIRKHRGAGEAQAGAEHIAA</sequence>
<keyword evidence="9" id="KW-1185">Reference proteome</keyword>
<reference evidence="8" key="1">
    <citation type="submission" date="2009-01" db="EMBL/GenBank/DDBJ databases">
        <title>Complete sequence of chromosome of Arthrobacter chlorophenolicus A6.</title>
        <authorList>
            <consortium name="US DOE Joint Genome Institute"/>
            <person name="Lucas S."/>
            <person name="Copeland A."/>
            <person name="Lapidus A."/>
            <person name="Glavina del Rio T."/>
            <person name="Tice H."/>
            <person name="Bruce D."/>
            <person name="Goodwin L."/>
            <person name="Pitluck S."/>
            <person name="Goltsman E."/>
            <person name="Clum A."/>
            <person name="Larimer F."/>
            <person name="Land M."/>
            <person name="Hauser L."/>
            <person name="Kyrpides N."/>
            <person name="Mikhailova N."/>
            <person name="Jansson J."/>
            <person name="Richardson P."/>
        </authorList>
    </citation>
    <scope>NUCLEOTIDE SEQUENCE [LARGE SCALE GENOMIC DNA]</scope>
    <source>
        <strain evidence="8">A6</strain>
    </source>
</reference>
<proteinExistence type="predicted"/>
<dbReference type="InterPro" id="IPR036259">
    <property type="entry name" value="MFS_trans_sf"/>
</dbReference>
<dbReference type="InterPro" id="IPR050327">
    <property type="entry name" value="Proton-linked_MCT"/>
</dbReference>
<feature type="transmembrane region" description="Helical" evidence="6">
    <location>
        <begin position="70"/>
        <end position="90"/>
    </location>
</feature>
<evidence type="ECO:0000256" key="4">
    <source>
        <dbReference type="ARBA" id="ARBA00023136"/>
    </source>
</evidence>
<dbReference type="PROSITE" id="PS50850">
    <property type="entry name" value="MFS"/>
    <property type="match status" value="1"/>
</dbReference>
<keyword evidence="4 6" id="KW-0472">Membrane</keyword>
<name>B8HD78_PSECP</name>
<feature type="transmembrane region" description="Helical" evidence="6">
    <location>
        <begin position="164"/>
        <end position="185"/>
    </location>
</feature>
<feature type="transmembrane region" description="Helical" evidence="6">
    <location>
        <begin position="432"/>
        <end position="454"/>
    </location>
</feature>
<dbReference type="InterPro" id="IPR020846">
    <property type="entry name" value="MFS_dom"/>
</dbReference>
<evidence type="ECO:0000256" key="1">
    <source>
        <dbReference type="ARBA" id="ARBA00004651"/>
    </source>
</evidence>
<feature type="transmembrane region" description="Helical" evidence="6">
    <location>
        <begin position="38"/>
        <end position="58"/>
    </location>
</feature>
<feature type="domain" description="Major facilitator superfamily (MFS) profile" evidence="7">
    <location>
        <begin position="40"/>
        <end position="459"/>
    </location>
</feature>
<dbReference type="HOGENOM" id="CLU_001265_59_9_11"/>